<organism evidence="3 4">
    <name type="scientific">Acidiferrobacter thiooxydans</name>
    <dbReference type="NCBI Taxonomy" id="163359"/>
    <lineage>
        <taxon>Bacteria</taxon>
        <taxon>Pseudomonadati</taxon>
        <taxon>Pseudomonadota</taxon>
        <taxon>Gammaproteobacteria</taxon>
        <taxon>Acidiferrobacterales</taxon>
        <taxon>Acidiferrobacteraceae</taxon>
        <taxon>Acidiferrobacter</taxon>
    </lineage>
</organism>
<evidence type="ECO:0000256" key="1">
    <source>
        <dbReference type="SAM" id="MobiDB-lite"/>
    </source>
</evidence>
<keyword evidence="4" id="KW-1185">Reference proteome</keyword>
<feature type="chain" id="PRO_5016696348" evidence="2">
    <location>
        <begin position="24"/>
        <end position="182"/>
    </location>
</feature>
<proteinExistence type="predicted"/>
<dbReference type="AlphaFoldDB" id="A0A368HFU7"/>
<dbReference type="OrthoDB" id="7096994at2"/>
<feature type="region of interest" description="Disordered" evidence="1">
    <location>
        <begin position="155"/>
        <end position="182"/>
    </location>
</feature>
<dbReference type="Proteomes" id="UP000253250">
    <property type="component" value="Unassembled WGS sequence"/>
</dbReference>
<reference evidence="3 4" key="1">
    <citation type="submission" date="2018-02" db="EMBL/GenBank/DDBJ databases">
        <title>Insights into the biology of acidophilic members of the Acidiferrobacteraceae family derived from comparative genomic analyses.</title>
        <authorList>
            <person name="Issotta F."/>
            <person name="Thyssen C."/>
            <person name="Mena C."/>
            <person name="Moya A."/>
            <person name="Bellenberg S."/>
            <person name="Sproer C."/>
            <person name="Covarrubias P.C."/>
            <person name="Sand W."/>
            <person name="Quatrini R."/>
            <person name="Vera M."/>
        </authorList>
    </citation>
    <scope>NUCLEOTIDE SEQUENCE [LARGE SCALE GENOMIC DNA]</scope>
    <source>
        <strain evidence="4">m-1</strain>
    </source>
</reference>
<evidence type="ECO:0000256" key="2">
    <source>
        <dbReference type="SAM" id="SignalP"/>
    </source>
</evidence>
<dbReference type="RefSeq" id="WP_114282942.1">
    <property type="nucleotide sequence ID" value="NZ_PSYR01000002.1"/>
</dbReference>
<feature type="compositionally biased region" description="Low complexity" evidence="1">
    <location>
        <begin position="155"/>
        <end position="170"/>
    </location>
</feature>
<protein>
    <submittedName>
        <fullName evidence="3">Uncharacterized protein</fullName>
    </submittedName>
</protein>
<keyword evidence="2" id="KW-0732">Signal</keyword>
<gene>
    <name evidence="3" type="ORF">C4900_08435</name>
</gene>
<accession>A0A368HFU7</accession>
<comment type="caution">
    <text evidence="3">The sequence shown here is derived from an EMBL/GenBank/DDBJ whole genome shotgun (WGS) entry which is preliminary data.</text>
</comment>
<evidence type="ECO:0000313" key="4">
    <source>
        <dbReference type="Proteomes" id="UP000253250"/>
    </source>
</evidence>
<dbReference type="EMBL" id="PSYR01000002">
    <property type="protein sequence ID" value="RCN55917.1"/>
    <property type="molecule type" value="Genomic_DNA"/>
</dbReference>
<evidence type="ECO:0000313" key="3">
    <source>
        <dbReference type="EMBL" id="RCN55917.1"/>
    </source>
</evidence>
<feature type="signal peptide" evidence="2">
    <location>
        <begin position="1"/>
        <end position="23"/>
    </location>
</feature>
<sequence length="182" mass="18865">MKGKYRTAISTIGVAAVVATALALLPAHHRPAHTQGATGPIAPAPFQQVRVYRTPGGGLLRTETVRWQGPGSMTIVTWSSNGKAGAALPPWVGVELENMAAQQRLLQAAMQRLMSAQAPLLPLAGPMGPLPSLSIQVEWPQGIRAPAPAIAPATVPATTPTAAPAQTPAPVLHPQARQTVDI</sequence>
<name>A0A368HFU7_9GAMM</name>